<dbReference type="GO" id="GO:0016020">
    <property type="term" value="C:membrane"/>
    <property type="evidence" value="ECO:0007669"/>
    <property type="project" value="UniProtKB-SubCell"/>
</dbReference>
<evidence type="ECO:0000256" key="4">
    <source>
        <dbReference type="ARBA" id="ARBA00022982"/>
    </source>
</evidence>
<comment type="caution">
    <text evidence="9">The sequence shown here is derived from an EMBL/GenBank/DDBJ whole genome shotgun (WGS) entry which is preliminary data.</text>
</comment>
<proteinExistence type="predicted"/>
<feature type="transmembrane region" description="Helical" evidence="7">
    <location>
        <begin position="120"/>
        <end position="140"/>
    </location>
</feature>
<feature type="domain" description="Cytochrome b561" evidence="8">
    <location>
        <begin position="44"/>
        <end position="141"/>
    </location>
</feature>
<keyword evidence="4" id="KW-0249">Electron transport</keyword>
<evidence type="ECO:0000313" key="10">
    <source>
        <dbReference type="Proteomes" id="UP001465755"/>
    </source>
</evidence>
<evidence type="ECO:0000256" key="2">
    <source>
        <dbReference type="ARBA" id="ARBA00022448"/>
    </source>
</evidence>
<keyword evidence="5 7" id="KW-1133">Transmembrane helix</keyword>
<keyword evidence="10" id="KW-1185">Reference proteome</keyword>
<keyword evidence="2" id="KW-0813">Transport</keyword>
<organism evidence="9 10">
    <name type="scientific">Symbiochloris irregularis</name>
    <dbReference type="NCBI Taxonomy" id="706552"/>
    <lineage>
        <taxon>Eukaryota</taxon>
        <taxon>Viridiplantae</taxon>
        <taxon>Chlorophyta</taxon>
        <taxon>core chlorophytes</taxon>
        <taxon>Trebouxiophyceae</taxon>
        <taxon>Trebouxiales</taxon>
        <taxon>Trebouxiaceae</taxon>
        <taxon>Symbiochloris</taxon>
    </lineage>
</organism>
<evidence type="ECO:0000256" key="1">
    <source>
        <dbReference type="ARBA" id="ARBA00004370"/>
    </source>
</evidence>
<protein>
    <recommendedName>
        <fullName evidence="8">Cytochrome b561 domain-containing protein</fullName>
    </recommendedName>
</protein>
<name>A0AAW1P5B2_9CHLO</name>
<feature type="transmembrane region" description="Helical" evidence="7">
    <location>
        <begin position="12"/>
        <end position="35"/>
    </location>
</feature>
<accession>A0AAW1P5B2</accession>
<dbReference type="EMBL" id="JALJOQ010000053">
    <property type="protein sequence ID" value="KAK9804058.1"/>
    <property type="molecule type" value="Genomic_DNA"/>
</dbReference>
<evidence type="ECO:0000256" key="3">
    <source>
        <dbReference type="ARBA" id="ARBA00022692"/>
    </source>
</evidence>
<evidence type="ECO:0000313" key="9">
    <source>
        <dbReference type="EMBL" id="KAK9804058.1"/>
    </source>
</evidence>
<evidence type="ECO:0000259" key="8">
    <source>
        <dbReference type="Pfam" id="PF03188"/>
    </source>
</evidence>
<feature type="transmembrane region" description="Helical" evidence="7">
    <location>
        <begin position="47"/>
        <end position="65"/>
    </location>
</feature>
<keyword evidence="6 7" id="KW-0472">Membrane</keyword>
<dbReference type="Proteomes" id="UP001465755">
    <property type="component" value="Unassembled WGS sequence"/>
</dbReference>
<feature type="transmembrane region" description="Helical" evidence="7">
    <location>
        <begin position="77"/>
        <end position="100"/>
    </location>
</feature>
<evidence type="ECO:0000256" key="5">
    <source>
        <dbReference type="ARBA" id="ARBA00022989"/>
    </source>
</evidence>
<sequence>MQKPAGGLSSYAGAALPVVVRCLAAFLALSIPILALNGTLFSWHPTFMALGFLGLIGGLAVIELNKILNQKQHFHSWHAIIGFTTVMLSYVAAIGGALSFKKLGFLTKLPEQWHSPVKSAHRWLGMFTWLSALVAAFLMLDHSSLDQGAALTWLWRLSLDVTSEPECTDATVVQGPARKLYPAAVLGLALGMQAFASQKRAGRKTQLPVIDVSGHGVVFAADEKSL</sequence>
<dbReference type="Pfam" id="PF03188">
    <property type="entry name" value="Cytochrom_B561"/>
    <property type="match status" value="1"/>
</dbReference>
<comment type="subcellular location">
    <subcellularLocation>
        <location evidence="1">Membrane</location>
    </subcellularLocation>
</comment>
<dbReference type="Gene3D" id="1.20.120.1770">
    <property type="match status" value="1"/>
</dbReference>
<dbReference type="InterPro" id="IPR006593">
    <property type="entry name" value="Cyt_b561/ferric_Rdtase_TM"/>
</dbReference>
<evidence type="ECO:0000256" key="6">
    <source>
        <dbReference type="ARBA" id="ARBA00023136"/>
    </source>
</evidence>
<keyword evidence="3 7" id="KW-0812">Transmembrane</keyword>
<gene>
    <name evidence="9" type="ORF">WJX73_000197</name>
</gene>
<dbReference type="AlphaFoldDB" id="A0AAW1P5B2"/>
<reference evidence="9 10" key="1">
    <citation type="journal article" date="2024" name="Nat. Commun.">
        <title>Phylogenomics reveals the evolutionary origins of lichenization in chlorophyte algae.</title>
        <authorList>
            <person name="Puginier C."/>
            <person name="Libourel C."/>
            <person name="Otte J."/>
            <person name="Skaloud P."/>
            <person name="Haon M."/>
            <person name="Grisel S."/>
            <person name="Petersen M."/>
            <person name="Berrin J.G."/>
            <person name="Delaux P.M."/>
            <person name="Dal Grande F."/>
            <person name="Keller J."/>
        </authorList>
    </citation>
    <scope>NUCLEOTIDE SEQUENCE [LARGE SCALE GENOMIC DNA]</scope>
    <source>
        <strain evidence="9 10">SAG 2036</strain>
    </source>
</reference>
<evidence type="ECO:0000256" key="7">
    <source>
        <dbReference type="SAM" id="Phobius"/>
    </source>
</evidence>